<dbReference type="Pfam" id="PF20230">
    <property type="entry name" value="DUF6588"/>
    <property type="match status" value="1"/>
</dbReference>
<dbReference type="STRING" id="376730.SAMN04487906_2318"/>
<keyword evidence="2" id="KW-1185">Reference proteome</keyword>
<proteinExistence type="predicted"/>
<reference evidence="2" key="1">
    <citation type="submission" date="2013-11" db="EMBL/GenBank/DDBJ databases">
        <title>Draft genome sequence from a member of Zhouia, isolated tidal flat.</title>
        <authorList>
            <person name="Jin H."/>
            <person name="Jeon C.O."/>
        </authorList>
    </citation>
    <scope>NUCLEOTIDE SEQUENCE [LARGE SCALE GENOMIC DNA]</scope>
    <source>
        <strain evidence="2">AD3</strain>
    </source>
</reference>
<dbReference type="EMBL" id="AYXY01000001">
    <property type="protein sequence ID" value="ETN96811.1"/>
    <property type="molecule type" value="Genomic_DNA"/>
</dbReference>
<protein>
    <submittedName>
        <fullName evidence="1">Uncharacterized protein</fullName>
    </submittedName>
</protein>
<evidence type="ECO:0000313" key="1">
    <source>
        <dbReference type="EMBL" id="ETN96811.1"/>
    </source>
</evidence>
<dbReference type="InterPro" id="IPR046495">
    <property type="entry name" value="DUF6588"/>
</dbReference>
<name>W2UTH3_9FLAO</name>
<dbReference type="eggNOG" id="ENOG502Z8Z5">
    <property type="taxonomic scope" value="Bacteria"/>
</dbReference>
<sequence>MKKILSIAFMCTGLFTSAQQNINDLLAAGIDDAERYTNDYLAPAAEGLMYGMNNGWFNSAEVKPFLGFEISLIGNASPIKDNKKSFTLDTSQYENLQFVDGSVSKEVATALGDLQGIEVFVDGGQPGTFDDAVFELPSGLSAENIDFIPTAMLQASVGLIKHTEVKVRLLPKTSYDDASLAYYGFGLQHELSEWLPGNNLMPVAISGLIAYSHLNGEYDFTDTQIVDGENQRFETKADTWVFNLIASTKLPVINFYGSVGYLTGKSNTDILGTYVVEQGPLQSETVVDPFSIAKSASGVKATLGAKLKLSFFRINADYTFGEFDSFNLGINFGFR</sequence>
<dbReference type="AlphaFoldDB" id="W2UTH3"/>
<evidence type="ECO:0000313" key="2">
    <source>
        <dbReference type="Proteomes" id="UP000018850"/>
    </source>
</evidence>
<gene>
    <name evidence="1" type="ORF">P278_02370</name>
</gene>
<accession>W2UTH3</accession>
<reference evidence="1 2" key="2">
    <citation type="journal article" date="2016" name="Genome Announc.">
        <title>Draft Genome Sequence of Zhouia amylolytica AD3, Isolated from Tidal Flat Sediment.</title>
        <authorList>
            <person name="Jia B."/>
            <person name="Jin H.M."/>
            <person name="Lee H.J."/>
            <person name="Jeon C.O."/>
        </authorList>
    </citation>
    <scope>NUCLEOTIDE SEQUENCE [LARGE SCALE GENOMIC DNA]</scope>
    <source>
        <strain evidence="1 2">AD3</strain>
    </source>
</reference>
<organism evidence="1 2">
    <name type="scientific">Zhouia amylolytica AD3</name>
    <dbReference type="NCBI Taxonomy" id="1286632"/>
    <lineage>
        <taxon>Bacteria</taxon>
        <taxon>Pseudomonadati</taxon>
        <taxon>Bacteroidota</taxon>
        <taxon>Flavobacteriia</taxon>
        <taxon>Flavobacteriales</taxon>
        <taxon>Flavobacteriaceae</taxon>
        <taxon>Zhouia</taxon>
    </lineage>
</organism>
<dbReference type="Proteomes" id="UP000018850">
    <property type="component" value="Unassembled WGS sequence"/>
</dbReference>
<comment type="caution">
    <text evidence="1">The sequence shown here is derived from an EMBL/GenBank/DDBJ whole genome shotgun (WGS) entry which is preliminary data.</text>
</comment>
<dbReference type="RefSeq" id="WP_038260968.1">
    <property type="nucleotide sequence ID" value="NZ_AYXY01000001.1"/>
</dbReference>